<reference evidence="2" key="1">
    <citation type="submission" date="2023-04" db="EMBL/GenBank/DDBJ databases">
        <title>Aspergillus oryzae NBRC 4228.</title>
        <authorList>
            <person name="Ichikawa N."/>
            <person name="Sato H."/>
            <person name="Tonouchi N."/>
        </authorList>
    </citation>
    <scope>NUCLEOTIDE SEQUENCE</scope>
    <source>
        <strain evidence="2">NBRC 4228</strain>
    </source>
</reference>
<feature type="region of interest" description="Disordered" evidence="1">
    <location>
        <begin position="243"/>
        <end position="279"/>
    </location>
</feature>
<gene>
    <name evidence="2" type="ORF">Aory04_000805600</name>
</gene>
<proteinExistence type="predicted"/>
<dbReference type="PANTHER" id="PTHR35392">
    <property type="entry name" value="ZN(II)2CYS6 TRANSCRIPTION FACTOR (EUROFUNG)-RELATED-RELATED"/>
    <property type="match status" value="1"/>
</dbReference>
<evidence type="ECO:0000256" key="1">
    <source>
        <dbReference type="SAM" id="MobiDB-lite"/>
    </source>
</evidence>
<organism evidence="2 3">
    <name type="scientific">Aspergillus oryzae</name>
    <name type="common">Yellow koji mold</name>
    <dbReference type="NCBI Taxonomy" id="5062"/>
    <lineage>
        <taxon>Eukaryota</taxon>
        <taxon>Fungi</taxon>
        <taxon>Dikarya</taxon>
        <taxon>Ascomycota</taxon>
        <taxon>Pezizomycotina</taxon>
        <taxon>Eurotiomycetes</taxon>
        <taxon>Eurotiomycetidae</taxon>
        <taxon>Eurotiales</taxon>
        <taxon>Aspergillaceae</taxon>
        <taxon>Aspergillus</taxon>
        <taxon>Aspergillus subgen. Circumdati</taxon>
    </lineage>
</organism>
<feature type="compositionally biased region" description="Polar residues" evidence="1">
    <location>
        <begin position="243"/>
        <end position="257"/>
    </location>
</feature>
<comment type="caution">
    <text evidence="2">The sequence shown here is derived from an EMBL/GenBank/DDBJ whole genome shotgun (WGS) entry which is preliminary data.</text>
</comment>
<evidence type="ECO:0000313" key="2">
    <source>
        <dbReference type="EMBL" id="GMG32318.1"/>
    </source>
</evidence>
<name>A0AAN5C047_ASPOZ</name>
<sequence>MDCGSTGTAAGIDPKILDNWQTDATFSISPWEHPPYEQPLEWDNSQDSTQDDADIVELNALHGSLAKNHSNAAYLDQSCGFRSGESRCVSGTVSPRTLPSSADDNFQLDESWPHYQLFNAMTAGIPMEAPPLLYPYSKEPATSNTVIVDDVGELAQGHGMPDIPSEHFLAFQGMPQPFTFDTPDVWTEPSTNPSPESMANHTTTASISLGSELPNKETNPVRDFQTPLRSLESRWLDSLESQLPSNMTSPASLSTIPQGPGFFKEEKPGQDGFQYKSESSSVSGDFSTGVYECSYSATSDDAPAFAERQLDEEDPWKGVQKDEPEMAQPLQSATAFMVSETPSESFFVSVPSRSRASSSAAQRSTARPQALALQSVATVRKRKQRGSNHSLDLGQPKPLQIVQEDGQGGSIASADFVSPPRGARPQRAVNHPTLDRTGRVRMDIPVEFDLNDLISFLGERQGRFNIRASQAWGSLYVLDLGETYKFLRSLSDYNGNSRSNFLEFIDRRIVESKDKSKNWLTCVKDCDPVNNFYVSTTIALSCERDH</sequence>
<dbReference type="EMBL" id="BSYA01000098">
    <property type="protein sequence ID" value="GMG32318.1"/>
    <property type="molecule type" value="Genomic_DNA"/>
</dbReference>
<protein>
    <submittedName>
        <fullName evidence="2">Unnamed protein product</fullName>
    </submittedName>
</protein>
<accession>A0AAN5C047</accession>
<dbReference type="AlphaFoldDB" id="A0AAN5C047"/>
<dbReference type="InterPro" id="IPR052973">
    <property type="entry name" value="Fungal_sec-metab_reg_TF"/>
</dbReference>
<evidence type="ECO:0000313" key="3">
    <source>
        <dbReference type="Proteomes" id="UP001165205"/>
    </source>
</evidence>
<dbReference type="Proteomes" id="UP001165205">
    <property type="component" value="Unassembled WGS sequence"/>
</dbReference>
<dbReference type="PANTHER" id="PTHR35392:SF4">
    <property type="entry name" value="ZN(II)2CYS6 TRANSCRIPTION FACTOR (EUROFUNG)"/>
    <property type="match status" value="1"/>
</dbReference>